<organism evidence="1 2">
    <name type="scientific">Bacteroides xylanisolvens</name>
    <dbReference type="NCBI Taxonomy" id="371601"/>
    <lineage>
        <taxon>Bacteria</taxon>
        <taxon>Pseudomonadati</taxon>
        <taxon>Bacteroidota</taxon>
        <taxon>Bacteroidia</taxon>
        <taxon>Bacteroidales</taxon>
        <taxon>Bacteroidaceae</taxon>
        <taxon>Bacteroides</taxon>
    </lineage>
</organism>
<dbReference type="Gene3D" id="1.10.3210.10">
    <property type="entry name" value="Hypothetical protein af1432"/>
    <property type="match status" value="1"/>
</dbReference>
<reference evidence="1" key="1">
    <citation type="submission" date="2023-08" db="EMBL/GenBank/DDBJ databases">
        <title>Mucin Metabolism Genes Underlie the Key Renovations of Bacteroides xylanisolvens Genomes in Captive Great Apes.</title>
        <authorList>
            <person name="Nishida A.H."/>
        </authorList>
    </citation>
    <scope>NUCLEOTIDE SEQUENCE</scope>
    <source>
        <strain evidence="1">P19.10B</strain>
    </source>
</reference>
<accession>A0AAW4SJM4</accession>
<sequence length="188" mass="21891">MFKWFYRRKDNHSKYLSEFKERLVMQELASLDIEAIKQFALKDWELGETHGLPHWQRVERNGIILATSEVNIMVVRLFAYLHDKCRIDNGYDVEHGKRAANMINGIRHTLLKELTNNEFELLSKACKLHTTTLRTGNSTIDTCFDADRLDLERVGIIPYPSKMATVKGEYYAKNLGEFYDLAALITME</sequence>
<dbReference type="EMBL" id="JAIWWW010000013">
    <property type="protein sequence ID" value="MCA4522871.1"/>
    <property type="molecule type" value="Genomic_DNA"/>
</dbReference>
<name>A0AAW4SJM4_9BACE</name>
<dbReference type="SUPFAM" id="SSF109604">
    <property type="entry name" value="HD-domain/PDEase-like"/>
    <property type="match status" value="1"/>
</dbReference>
<comment type="caution">
    <text evidence="1">The sequence shown here is derived from an EMBL/GenBank/DDBJ whole genome shotgun (WGS) entry which is preliminary data.</text>
</comment>
<evidence type="ECO:0000313" key="1">
    <source>
        <dbReference type="EMBL" id="MCA4522871.1"/>
    </source>
</evidence>
<dbReference type="AlphaFoldDB" id="A0AAW4SJM4"/>
<dbReference type="Proteomes" id="UP001197958">
    <property type="component" value="Unassembled WGS sequence"/>
</dbReference>
<gene>
    <name evidence="1" type="ORF">LDZ35_06570</name>
</gene>
<protein>
    <recommendedName>
        <fullName evidence="3">HD domain-containing protein</fullName>
    </recommendedName>
</protein>
<proteinExistence type="predicted"/>
<evidence type="ECO:0000313" key="2">
    <source>
        <dbReference type="Proteomes" id="UP001197958"/>
    </source>
</evidence>
<evidence type="ECO:0008006" key="3">
    <source>
        <dbReference type="Google" id="ProtNLM"/>
    </source>
</evidence>